<dbReference type="AlphaFoldDB" id="A0A419AZA9"/>
<dbReference type="Proteomes" id="UP000283655">
    <property type="component" value="Unassembled WGS sequence"/>
</dbReference>
<protein>
    <submittedName>
        <fullName evidence="1">Uncharacterized protein</fullName>
    </submittedName>
</protein>
<accession>A0A419AZA9</accession>
<gene>
    <name evidence="1" type="ORF">D5071_04515</name>
</gene>
<reference evidence="1 2" key="1">
    <citation type="submission" date="2018-09" db="EMBL/GenBank/DDBJ databases">
        <title>Phylogenetic diversity of Pectobacterium and Dickeya strains causing blackleg disease of potato in Morocco.</title>
        <authorList>
            <person name="Oulghazi S."/>
            <person name="Moumni M."/>
            <person name="Faure D."/>
        </authorList>
    </citation>
    <scope>NUCLEOTIDE SEQUENCE [LARGE SCALE GENOMIC DNA]</scope>
    <source>
        <strain evidence="1 2">S1.15.11.2D</strain>
    </source>
</reference>
<evidence type="ECO:0000313" key="2">
    <source>
        <dbReference type="Proteomes" id="UP000283655"/>
    </source>
</evidence>
<organism evidence="1 2">
    <name type="scientific">Pectobacterium carotovorum</name>
    <name type="common">Erwinia carotovora</name>
    <dbReference type="NCBI Taxonomy" id="554"/>
    <lineage>
        <taxon>Bacteria</taxon>
        <taxon>Pseudomonadati</taxon>
        <taxon>Pseudomonadota</taxon>
        <taxon>Gammaproteobacteria</taxon>
        <taxon>Enterobacterales</taxon>
        <taxon>Pectobacteriaceae</taxon>
        <taxon>Pectobacterium</taxon>
    </lineage>
</organism>
<proteinExistence type="predicted"/>
<comment type="caution">
    <text evidence="1">The sequence shown here is derived from an EMBL/GenBank/DDBJ whole genome shotgun (WGS) entry which is preliminary data.</text>
</comment>
<sequence>MCVTILIICVIKYVNMQCGFYQPRTGIVMKINAVNKKSFLFKDECRLVFVFLGVHINTNDKN</sequence>
<evidence type="ECO:0000313" key="1">
    <source>
        <dbReference type="EMBL" id="RJL53838.1"/>
    </source>
</evidence>
<name>A0A419AZA9_PECCA</name>
<dbReference type="EMBL" id="QZDH01000008">
    <property type="protein sequence ID" value="RJL53838.1"/>
    <property type="molecule type" value="Genomic_DNA"/>
</dbReference>